<accession>A0A6A7N3K3</accession>
<gene>
    <name evidence="2" type="ORF">GEV02_15795</name>
</gene>
<keyword evidence="1" id="KW-0732">Signal</keyword>
<protein>
    <submittedName>
        <fullName evidence="2">Transporter substrate-binding domain-containing protein</fullName>
    </submittedName>
</protein>
<dbReference type="SUPFAM" id="SSF53850">
    <property type="entry name" value="Periplasmic binding protein-like II"/>
    <property type="match status" value="1"/>
</dbReference>
<evidence type="ECO:0000313" key="2">
    <source>
        <dbReference type="EMBL" id="MQA39616.1"/>
    </source>
</evidence>
<dbReference type="EMBL" id="WHUG01000005">
    <property type="protein sequence ID" value="MQA39616.1"/>
    <property type="molecule type" value="Genomic_DNA"/>
</dbReference>
<feature type="signal peptide" evidence="1">
    <location>
        <begin position="1"/>
        <end position="20"/>
    </location>
</feature>
<reference evidence="2 3" key="1">
    <citation type="submission" date="2019-10" db="EMBL/GenBank/DDBJ databases">
        <title>Two novel species isolated from a subtropical stream in China.</title>
        <authorList>
            <person name="Lu H."/>
        </authorList>
    </citation>
    <scope>NUCLEOTIDE SEQUENCE [LARGE SCALE GENOMIC DNA]</scope>
    <source>
        <strain evidence="2 3">FT29W</strain>
    </source>
</reference>
<sequence>MRRSTFLRLALLPWFPAAYPAAPGKPVINISTLLGVDPATEIAEQVLREAYDRLGYQLAVHRLPGERTLIYANEGRMDGELYRKLGMDQTYGNLLIVPVPLLTYEIVVFTHGTSFLVNGWESLRPFTIGHVRGIKIVQENTAGMRTEAVPTMEQAFQKMMVGRTDIVVGNRLSGIAVVKSLKLDEVHVLSPPLASFPVYHYLHKKHEDLVPRLSGVLRQMRAEKVIEAIQQRVAPGT</sequence>
<feature type="chain" id="PRO_5025408891" evidence="1">
    <location>
        <begin position="21"/>
        <end position="237"/>
    </location>
</feature>
<name>A0A6A7N3K3_9BURK</name>
<evidence type="ECO:0000313" key="3">
    <source>
        <dbReference type="Proteomes" id="UP000440498"/>
    </source>
</evidence>
<organism evidence="2 3">
    <name type="scientific">Rugamonas aquatica</name>
    <dbReference type="NCBI Taxonomy" id="2743357"/>
    <lineage>
        <taxon>Bacteria</taxon>
        <taxon>Pseudomonadati</taxon>
        <taxon>Pseudomonadota</taxon>
        <taxon>Betaproteobacteria</taxon>
        <taxon>Burkholderiales</taxon>
        <taxon>Oxalobacteraceae</taxon>
        <taxon>Telluria group</taxon>
        <taxon>Rugamonas</taxon>
    </lineage>
</organism>
<dbReference type="AlphaFoldDB" id="A0A6A7N3K3"/>
<comment type="caution">
    <text evidence="2">The sequence shown here is derived from an EMBL/GenBank/DDBJ whole genome shotgun (WGS) entry which is preliminary data.</text>
</comment>
<proteinExistence type="predicted"/>
<dbReference type="Proteomes" id="UP000440498">
    <property type="component" value="Unassembled WGS sequence"/>
</dbReference>
<dbReference type="Gene3D" id="3.40.190.10">
    <property type="entry name" value="Periplasmic binding protein-like II"/>
    <property type="match status" value="2"/>
</dbReference>
<dbReference type="RefSeq" id="WP_152838888.1">
    <property type="nucleotide sequence ID" value="NZ_WHUG01000005.1"/>
</dbReference>
<evidence type="ECO:0000256" key="1">
    <source>
        <dbReference type="SAM" id="SignalP"/>
    </source>
</evidence>
<keyword evidence="3" id="KW-1185">Reference proteome</keyword>